<name>A0ABV5M3G8_9ACTN</name>
<evidence type="ECO:0000313" key="3">
    <source>
        <dbReference type="Proteomes" id="UP001589608"/>
    </source>
</evidence>
<comment type="caution">
    <text evidence="2">The sequence shown here is derived from an EMBL/GenBank/DDBJ whole genome shotgun (WGS) entry which is preliminary data.</text>
</comment>
<dbReference type="InterPro" id="IPR006530">
    <property type="entry name" value="YD"/>
</dbReference>
<dbReference type="InterPro" id="IPR050708">
    <property type="entry name" value="T6SS_VgrG/RHS"/>
</dbReference>
<organism evidence="2 3">
    <name type="scientific">Dactylosporangium vinaceum</name>
    <dbReference type="NCBI Taxonomy" id="53362"/>
    <lineage>
        <taxon>Bacteria</taxon>
        <taxon>Bacillati</taxon>
        <taxon>Actinomycetota</taxon>
        <taxon>Actinomycetes</taxon>
        <taxon>Micromonosporales</taxon>
        <taxon>Micromonosporaceae</taxon>
        <taxon>Dactylosporangium</taxon>
    </lineage>
</organism>
<dbReference type="EMBL" id="JBHMCA010000020">
    <property type="protein sequence ID" value="MFB9443397.1"/>
    <property type="molecule type" value="Genomic_DNA"/>
</dbReference>
<dbReference type="Proteomes" id="UP001589608">
    <property type="component" value="Unassembled WGS sequence"/>
</dbReference>
<dbReference type="Pfam" id="PF05593">
    <property type="entry name" value="RHS_repeat"/>
    <property type="match status" value="2"/>
</dbReference>
<dbReference type="NCBIfam" id="TIGR01643">
    <property type="entry name" value="YD_repeat_2x"/>
    <property type="match status" value="2"/>
</dbReference>
<keyword evidence="3" id="KW-1185">Reference proteome</keyword>
<dbReference type="RefSeq" id="WP_223103506.1">
    <property type="nucleotide sequence ID" value="NZ_CP061913.1"/>
</dbReference>
<dbReference type="Gene3D" id="2.180.10.10">
    <property type="entry name" value="RHS repeat-associated core"/>
    <property type="match status" value="2"/>
</dbReference>
<feature type="compositionally biased region" description="Polar residues" evidence="1">
    <location>
        <begin position="1912"/>
        <end position="1924"/>
    </location>
</feature>
<dbReference type="PANTHER" id="PTHR32305">
    <property type="match status" value="1"/>
</dbReference>
<protein>
    <submittedName>
        <fullName evidence="2">RHS repeat-associated core domain-containing protein</fullName>
    </submittedName>
</protein>
<accession>A0ABV5M3G8</accession>
<sequence length="2207" mass="232002">MDTRLGWRASTRGLVILLVVAGATVVLPAAGDAEPAGPGPDPGPRVTKVHAVGPRYAKQAAPPPEFRPNATALPAPGMATLTLDGTGRAGAAGSPVWARRTAGGPNRVRAQVYDRATTERAGVSGVLLSIDPQTTGDGTVQVGLDYAGFAQAYGGNYASRLRLVRLPGCALYTPDRPECRAATPLASTNDPAAQAVSAAVTFTAPARPGRGSAEAVTAATAPMVVLAATAGAGQEGGAAGTYAATDLKASGSWSAGGNAGDFGYSYPIEVPAAPSGLVPKLALSYSSSAIDGQTSFTQAQAGWAGDGWSVGGSFIEQTFQACTDSPEGSVVPGATADLCYAGPLLTLSLNGASSALVWDAGASTWRPQHEDGTVVRHVTDQNNGSGTHDNDWWTVTTRDGTVYSFGRNHLPGWTANKTATSSVDSQPVFSGHAGDPCYSPSGFAASVCTMAYRWNLDYVTDVHGNAMAYYYHQDTNYYGQRYGASYVPYVRNSYVDHIDYGFRDGNAYGTVPDKVLFGTDVRCTNEPCTPLNATTRANWPDVPYDLLCAQGAACASPSPSFFSTVRLSTITTRQWSVAVNDYKDVDAYALQHSLPGNGDNTSPTLFLTSIARTGKDLSAGGSTVPITLPAVTFTPTALANRTDARNFPALYRNRIGTITTETGSIITPTYSLADPCAVPVTVSPATNTSSCYPVYWTPDVAPAPQLDWFNKYVVTRITQDDPTGGAPTSVTSYQFLGGAAWHYDTNELVQAQYRTYGQFRGYGDVKTFVGDGVNDRQTQSQATYYRGMSRNNSTVAVTLTDSQGGTHDDADLLAGNPLEVTDSLGNGGPVDHSTITSYWVSPATATRTRTGLPDLTANWVRPAERFARQAITGSGATTWQYTEVNTTYDTTAGSATYGSVIWEYSHTVPAVAAYDQCTHTTYAPPNTAANLVALPSEVEVDTVACGGFTEGTHPSAPSGLNTLTAPAAVSRPAQVVSAARTYYDDPGFDITFPQTVAPSKGDPTMVRTASDYSGGQFTYQTGRRTTYDALGRVSSAVDPRGNTTTTAYTADAVGLTVGVTTTNALHQSSSVTYAPTRALTMVSTDPNTVFITRRYDALGRATAVWLASRSPASTSANYKYTYQIANTGPNGRVAVTTEQLNSAAHYVPSTVIYDGLFRVRQKQSASPNGGRLVSDTFYDSRGWTRAAYTGWSNPGAAPDTTLIAPDQVNPPPAIPVQNFYTYDGLGRVVVDASAANNVTVSTTTTLYNGNRIVVVPPLGGTTTAARTDPVGRTVELDDYSTAPTLNTPADTFTGIWSISGGTAVATTFGFDGHGNQVSVTDADHTSWTSAYNLLGQVTDRTDPDAGSSSYHYDAAGNLSEVTDGRQKVTSFKYDELNRKVGAYNAPAASQGPANAAAVWVYDNSDNAVPTMRYPIGHLTSSTAYWSGGQAYKVQYKGFNVFGASTGETVTIPGGTGGEGALGMMYTFGHAYQPLTGLKSSDTYPGAGGLPTETVNYGYTSAIDRPDTVGGLSQYEAGTAYDDWGRVSQGTLNAVPNVVQSQYDAHTGALKSQTVKHVGGSPVDVDRQEYQYDQAGRLLRQTSTRLGASTPTETQCYRYDGQSRLTAAWTATDDCTATPSTADHHTVGDGLAGSAFWTSWTIDALGNRTQQVQHGTTAGVSDATTDYTYNGADAGQPHTLTGTQTGTQTTAYRYDTGGNMISRTTPGTGPQTLTWNDQGQLVSVIAGGGSSTFKYDAGGNLLIQHDVGTTTLYLPGEQLVMNNTTGVVTGTRYYPLPCGAVAIRTGSAATAFTYQVSDQHGTPALYLDNTTQNPSWRQSMPYGEPRGAAGVRPDNHGFLGGPTDADTGLTRLGARNYDPAVARFLSVDPLFDPGDSQQLNGYSYAHNAPPNASDPSGQRSCSGPDDCAGDPNHGNTSFGNGSSEESSYHDQPGKTQRCGGSCHRKSPIVMRPIDICDKEPLTPGCYSQIAGTKAAFGVCYLDSTVAMGFACVQGADPTTKTTAQCWVAGATNHCWWDQEPAWSPALAVSPGALDDAWNSYLIQRAQWEQIIGIRTDIYAGSPEDCVKGHLYCPGLPEFNGRTASRVSWAHADECWNRNICPKGAPGWNAGVSVCWGGGCVSLSVTDDGIYWGISGPGSAGVSFQAGIANTPTSNTGDWSGQACVQYFVGGCYQVGSTNDGHAYSGVGVTVGIGGGVSVTGQYQRKITL</sequence>
<dbReference type="PANTHER" id="PTHR32305:SF17">
    <property type="entry name" value="TRNA NUCLEASE WAPA"/>
    <property type="match status" value="1"/>
</dbReference>
<dbReference type="NCBIfam" id="TIGR03696">
    <property type="entry name" value="Rhs_assc_core"/>
    <property type="match status" value="1"/>
</dbReference>
<proteinExistence type="predicted"/>
<dbReference type="InterPro" id="IPR031325">
    <property type="entry name" value="RHS_repeat"/>
</dbReference>
<gene>
    <name evidence="2" type="ORF">ACFFTR_09900</name>
</gene>
<dbReference type="InterPro" id="IPR022385">
    <property type="entry name" value="Rhs_assc_core"/>
</dbReference>
<reference evidence="2 3" key="1">
    <citation type="submission" date="2024-09" db="EMBL/GenBank/DDBJ databases">
        <authorList>
            <person name="Sun Q."/>
            <person name="Mori K."/>
        </authorList>
    </citation>
    <scope>NUCLEOTIDE SEQUENCE [LARGE SCALE GENOMIC DNA]</scope>
    <source>
        <strain evidence="2 3">JCM 3307</strain>
    </source>
</reference>
<evidence type="ECO:0000313" key="2">
    <source>
        <dbReference type="EMBL" id="MFB9443397.1"/>
    </source>
</evidence>
<feature type="region of interest" description="Disordered" evidence="1">
    <location>
        <begin position="1875"/>
        <end position="1940"/>
    </location>
</feature>
<evidence type="ECO:0000256" key="1">
    <source>
        <dbReference type="SAM" id="MobiDB-lite"/>
    </source>
</evidence>